<dbReference type="EMBL" id="JBIMZQ010000004">
    <property type="protein sequence ID" value="KAL3671890.1"/>
    <property type="molecule type" value="Genomic_DNA"/>
</dbReference>
<organism evidence="1 2">
    <name type="scientific">Phytophthora oleae</name>
    <dbReference type="NCBI Taxonomy" id="2107226"/>
    <lineage>
        <taxon>Eukaryota</taxon>
        <taxon>Sar</taxon>
        <taxon>Stramenopiles</taxon>
        <taxon>Oomycota</taxon>
        <taxon>Peronosporomycetes</taxon>
        <taxon>Peronosporales</taxon>
        <taxon>Peronosporaceae</taxon>
        <taxon>Phytophthora</taxon>
    </lineage>
</organism>
<evidence type="ECO:0000313" key="1">
    <source>
        <dbReference type="EMBL" id="KAL3671890.1"/>
    </source>
</evidence>
<reference evidence="1 2" key="1">
    <citation type="submission" date="2024-09" db="EMBL/GenBank/DDBJ databases">
        <title>Genome sequencing and assembly of Phytophthora oleae, isolate VK10A, causative agent of rot of olive drupes.</title>
        <authorList>
            <person name="Conti Taguali S."/>
            <person name="Riolo M."/>
            <person name="La Spada F."/>
            <person name="Cacciola S.O."/>
            <person name="Dionisio G."/>
        </authorList>
    </citation>
    <scope>NUCLEOTIDE SEQUENCE [LARGE SCALE GENOMIC DNA]</scope>
    <source>
        <strain evidence="1 2">VK10A</strain>
    </source>
</reference>
<proteinExistence type="predicted"/>
<dbReference type="Proteomes" id="UP001632037">
    <property type="component" value="Unassembled WGS sequence"/>
</dbReference>
<name>A0ABD3G1F9_9STRA</name>
<dbReference type="AlphaFoldDB" id="A0ABD3G1F9"/>
<keyword evidence="2" id="KW-1185">Reference proteome</keyword>
<sequence length="126" mass="14323">MPSKPGFGSSACVSKHGATTDSWDYQDLFWFGRCPSKWLREASSDGDFFADDLDSLSRTDPLRYQFMIDHALLPNYIDEFGYTHVHFILKYGDAVNPTAKPKSRLSLEALARIREDIISNRVVSDK</sequence>
<gene>
    <name evidence="1" type="ORF">V7S43_002558</name>
</gene>
<comment type="caution">
    <text evidence="1">The sequence shown here is derived from an EMBL/GenBank/DDBJ whole genome shotgun (WGS) entry which is preliminary data.</text>
</comment>
<accession>A0ABD3G1F9</accession>
<evidence type="ECO:0000313" key="2">
    <source>
        <dbReference type="Proteomes" id="UP001632037"/>
    </source>
</evidence>
<protein>
    <submittedName>
        <fullName evidence="1">Uncharacterized protein</fullName>
    </submittedName>
</protein>